<comment type="caution">
    <text evidence="2">The sequence shown here is derived from an EMBL/GenBank/DDBJ whole genome shotgun (WGS) entry which is preliminary data.</text>
</comment>
<keyword evidence="1" id="KW-1133">Transmembrane helix</keyword>
<gene>
    <name evidence="2" type="ORF">DFR57_10187</name>
</gene>
<dbReference type="Pfam" id="PF06691">
    <property type="entry name" value="DUF1189"/>
    <property type="match status" value="1"/>
</dbReference>
<accession>A0A368YC01</accession>
<keyword evidence="3" id="KW-1185">Reference proteome</keyword>
<keyword evidence="1" id="KW-0472">Membrane</keyword>
<feature type="transmembrane region" description="Helical" evidence="1">
    <location>
        <begin position="65"/>
        <end position="90"/>
    </location>
</feature>
<feature type="transmembrane region" description="Helical" evidence="1">
    <location>
        <begin position="111"/>
        <end position="129"/>
    </location>
</feature>
<name>A0A368YC01_9BACI</name>
<evidence type="ECO:0000313" key="3">
    <source>
        <dbReference type="Proteomes" id="UP000252585"/>
    </source>
</evidence>
<reference evidence="2 3" key="1">
    <citation type="submission" date="2018-07" db="EMBL/GenBank/DDBJ databases">
        <title>Genomic Encyclopedia of Type Strains, Phase IV (KMG-IV): sequencing the most valuable type-strain genomes for metagenomic binning, comparative biology and taxonomic classification.</title>
        <authorList>
            <person name="Goeker M."/>
        </authorList>
    </citation>
    <scope>NUCLEOTIDE SEQUENCE [LARGE SCALE GENOMIC DNA]</scope>
    <source>
        <strain evidence="2 3">DSM 27696</strain>
    </source>
</reference>
<dbReference type="InterPro" id="IPR009574">
    <property type="entry name" value="DUF1189"/>
</dbReference>
<dbReference type="AlphaFoldDB" id="A0A368YC01"/>
<proteinExistence type="predicted"/>
<sequence>MQLLNVFVNSSKLPNKQALFSLNRVGMRDTLVYLFLVFIVAFLPNVILSIISFPTREATIPFSLYILQLIVFYPLLMMFLVVSGVTFLTCGSWVIKVINKRKLAFAQLWKMTGYALTLPLFFYNLLYLLGIPIRWATIIFAIILYGIMFLTIRVYPKPATKK</sequence>
<protein>
    <submittedName>
        <fullName evidence="2">Uncharacterized protein DUF1189</fullName>
    </submittedName>
</protein>
<keyword evidence="1" id="KW-0812">Transmembrane</keyword>
<dbReference type="RefSeq" id="WP_114351165.1">
    <property type="nucleotide sequence ID" value="NZ_QPJJ01000001.1"/>
</dbReference>
<evidence type="ECO:0000256" key="1">
    <source>
        <dbReference type="SAM" id="Phobius"/>
    </source>
</evidence>
<organism evidence="2 3">
    <name type="scientific">Saliterribacillus persicus</name>
    <dbReference type="NCBI Taxonomy" id="930114"/>
    <lineage>
        <taxon>Bacteria</taxon>
        <taxon>Bacillati</taxon>
        <taxon>Bacillota</taxon>
        <taxon>Bacilli</taxon>
        <taxon>Bacillales</taxon>
        <taxon>Bacillaceae</taxon>
        <taxon>Saliterribacillus</taxon>
    </lineage>
</organism>
<evidence type="ECO:0000313" key="2">
    <source>
        <dbReference type="EMBL" id="RCW77219.1"/>
    </source>
</evidence>
<dbReference type="OrthoDB" id="2884954at2"/>
<feature type="transmembrane region" description="Helical" evidence="1">
    <location>
        <begin position="135"/>
        <end position="155"/>
    </location>
</feature>
<feature type="transmembrane region" description="Helical" evidence="1">
    <location>
        <begin position="31"/>
        <end position="53"/>
    </location>
</feature>
<dbReference type="Proteomes" id="UP000252585">
    <property type="component" value="Unassembled WGS sequence"/>
</dbReference>
<dbReference type="EMBL" id="QPJJ01000001">
    <property type="protein sequence ID" value="RCW77219.1"/>
    <property type="molecule type" value="Genomic_DNA"/>
</dbReference>